<evidence type="ECO:0000313" key="2">
    <source>
        <dbReference type="EMBL" id="EEG48036.1"/>
    </source>
</evidence>
<protein>
    <submittedName>
        <fullName evidence="2">Uncharacterized protein</fullName>
    </submittedName>
</protein>
<dbReference type="PATRIC" id="fig|476272.21.peg.1156"/>
<dbReference type="EMBL" id="ACBZ01000165">
    <property type="protein sequence ID" value="EEG48036.1"/>
    <property type="molecule type" value="Genomic_DNA"/>
</dbReference>
<evidence type="ECO:0000313" key="3">
    <source>
        <dbReference type="Proteomes" id="UP000003100"/>
    </source>
</evidence>
<gene>
    <name evidence="2" type="ORF">RUMHYD_03022</name>
</gene>
<sequence length="65" mass="7114">MNEKLRKSKRISPLYSLLGKSVGFLSKEKLSGQNVHAAIRYSPKSSDAAARKVGRTPQGLRGKES</sequence>
<name>C0CQ69_BLAHS</name>
<feature type="region of interest" description="Disordered" evidence="1">
    <location>
        <begin position="43"/>
        <end position="65"/>
    </location>
</feature>
<dbReference type="HOGENOM" id="CLU_2841076_0_0_9"/>
<dbReference type="AlphaFoldDB" id="C0CQ69"/>
<proteinExistence type="predicted"/>
<organism evidence="2 3">
    <name type="scientific">Blautia hydrogenotrophica (strain DSM 10507 / JCM 14656 / S5a33)</name>
    <name type="common">Ruminococcus hydrogenotrophicus</name>
    <dbReference type="NCBI Taxonomy" id="476272"/>
    <lineage>
        <taxon>Bacteria</taxon>
        <taxon>Bacillati</taxon>
        <taxon>Bacillota</taxon>
        <taxon>Clostridia</taxon>
        <taxon>Lachnospirales</taxon>
        <taxon>Lachnospiraceae</taxon>
        <taxon>Blautia</taxon>
    </lineage>
</organism>
<accession>C0CQ69</accession>
<dbReference type="Proteomes" id="UP000003100">
    <property type="component" value="Unassembled WGS sequence"/>
</dbReference>
<evidence type="ECO:0000256" key="1">
    <source>
        <dbReference type="SAM" id="MobiDB-lite"/>
    </source>
</evidence>
<reference evidence="2 3" key="1">
    <citation type="submission" date="2009-01" db="EMBL/GenBank/DDBJ databases">
        <authorList>
            <person name="Fulton L."/>
            <person name="Clifton S."/>
            <person name="Fulton B."/>
            <person name="Xu J."/>
            <person name="Minx P."/>
            <person name="Pepin K.H."/>
            <person name="Johnson M."/>
            <person name="Bhonagiri V."/>
            <person name="Nash W.E."/>
            <person name="Mardis E.R."/>
            <person name="Wilson R.K."/>
        </authorList>
    </citation>
    <scope>NUCLEOTIDE SEQUENCE [LARGE SCALE GENOMIC DNA]</scope>
    <source>
        <strain evidence="3">DSM 10507 / JCM 14656 / S5a33</strain>
    </source>
</reference>
<reference evidence="2 3" key="2">
    <citation type="submission" date="2009-02" db="EMBL/GenBank/DDBJ databases">
        <title>Draft genome sequence of Blautia hydrogenotrophica DSM 10507 (Ruminococcus hydrogenotrophicus DSM 10507).</title>
        <authorList>
            <person name="Sudarsanam P."/>
            <person name="Ley R."/>
            <person name="Guruge J."/>
            <person name="Turnbaugh P.J."/>
            <person name="Mahowald M."/>
            <person name="Liep D."/>
            <person name="Gordon J."/>
        </authorList>
    </citation>
    <scope>NUCLEOTIDE SEQUENCE [LARGE SCALE GENOMIC DNA]</scope>
    <source>
        <strain evidence="3">DSM 10507 / JCM 14656 / S5a33</strain>
    </source>
</reference>
<keyword evidence="3" id="KW-1185">Reference proteome</keyword>
<comment type="caution">
    <text evidence="2">The sequence shown here is derived from an EMBL/GenBank/DDBJ whole genome shotgun (WGS) entry which is preliminary data.</text>
</comment>